<evidence type="ECO:0000256" key="1">
    <source>
        <dbReference type="ARBA" id="ARBA00004127"/>
    </source>
</evidence>
<dbReference type="Pfam" id="PF06803">
    <property type="entry name" value="DUF1232"/>
    <property type="match status" value="1"/>
</dbReference>
<evidence type="ECO:0000313" key="7">
    <source>
        <dbReference type="EMBL" id="OAD91598.1"/>
    </source>
</evidence>
<keyword evidence="8" id="KW-1185">Reference proteome</keyword>
<organism evidence="7 8">
    <name type="scientific">Aequorivita soesokkakensis</name>
    <dbReference type="NCBI Taxonomy" id="1385699"/>
    <lineage>
        <taxon>Bacteria</taxon>
        <taxon>Pseudomonadati</taxon>
        <taxon>Bacteroidota</taxon>
        <taxon>Flavobacteriia</taxon>
        <taxon>Flavobacteriales</taxon>
        <taxon>Flavobacteriaceae</taxon>
        <taxon>Aequorivita</taxon>
    </lineage>
</organism>
<dbReference type="GO" id="GO:0012505">
    <property type="term" value="C:endomembrane system"/>
    <property type="evidence" value="ECO:0007669"/>
    <property type="project" value="UniProtKB-SubCell"/>
</dbReference>
<evidence type="ECO:0000256" key="2">
    <source>
        <dbReference type="ARBA" id="ARBA00022692"/>
    </source>
</evidence>
<name>A0A1A9LE93_9FLAO</name>
<feature type="transmembrane region" description="Helical" evidence="5">
    <location>
        <begin position="83"/>
        <end position="102"/>
    </location>
</feature>
<proteinExistence type="predicted"/>
<evidence type="ECO:0000259" key="6">
    <source>
        <dbReference type="Pfam" id="PF06803"/>
    </source>
</evidence>
<evidence type="ECO:0000256" key="4">
    <source>
        <dbReference type="ARBA" id="ARBA00023136"/>
    </source>
</evidence>
<protein>
    <recommendedName>
        <fullName evidence="6">DUF1232 domain-containing protein</fullName>
    </recommendedName>
</protein>
<dbReference type="AlphaFoldDB" id="A0A1A9LE93"/>
<dbReference type="OrthoDB" id="9800034at2"/>
<evidence type="ECO:0000256" key="3">
    <source>
        <dbReference type="ARBA" id="ARBA00022989"/>
    </source>
</evidence>
<feature type="domain" description="DUF1232" evidence="6">
    <location>
        <begin position="88"/>
        <end position="122"/>
    </location>
</feature>
<gene>
    <name evidence="7" type="ORF">A7A78_03720</name>
</gene>
<comment type="caution">
    <text evidence="7">The sequence shown here is derived from an EMBL/GenBank/DDBJ whole genome shotgun (WGS) entry which is preliminary data.</text>
</comment>
<dbReference type="InterPro" id="IPR010652">
    <property type="entry name" value="DUF1232"/>
</dbReference>
<accession>A0A1A9LE93</accession>
<keyword evidence="4 5" id="KW-0472">Membrane</keyword>
<keyword evidence="2 5" id="KW-0812">Transmembrane</keyword>
<keyword evidence="3 5" id="KW-1133">Transmembrane helix</keyword>
<dbReference type="STRING" id="1385699.A7A78_03720"/>
<sequence length="146" mass="16754">MLFRKKKEKKPSTIAMMDSKINEDYVEEKVTKIKDEDVEIVMNNEEAISEKLSNASPLRKYAELGKIMFAMLKDVKKGNYPNVPWFTIASIAVALLYVFNPFDLVPDFIPGVGYIDDLAVLSISMGWIETDLHKYLDWRLAETEKA</sequence>
<dbReference type="EMBL" id="LXIE01000012">
    <property type="protein sequence ID" value="OAD91598.1"/>
    <property type="molecule type" value="Genomic_DNA"/>
</dbReference>
<evidence type="ECO:0000313" key="8">
    <source>
        <dbReference type="Proteomes" id="UP000077552"/>
    </source>
</evidence>
<comment type="subcellular location">
    <subcellularLocation>
        <location evidence="1">Endomembrane system</location>
        <topology evidence="1">Multi-pass membrane protein</topology>
    </subcellularLocation>
</comment>
<dbReference type="Proteomes" id="UP000077552">
    <property type="component" value="Unassembled WGS sequence"/>
</dbReference>
<dbReference type="RefSeq" id="WP_068761772.1">
    <property type="nucleotide sequence ID" value="NZ_LXIE01000012.1"/>
</dbReference>
<evidence type="ECO:0000256" key="5">
    <source>
        <dbReference type="SAM" id="Phobius"/>
    </source>
</evidence>
<reference evidence="7 8" key="1">
    <citation type="submission" date="2016-05" db="EMBL/GenBank/DDBJ databases">
        <title>Genome sequencing of Vitellibacter soesokkakensis RSSK-12.</title>
        <authorList>
            <person name="Thevarajoo S."/>
            <person name="Selvaratnam C."/>
            <person name="Goh K.M."/>
            <person name="Chan K.-G."/>
            <person name="Chong C.S."/>
        </authorList>
    </citation>
    <scope>NUCLEOTIDE SEQUENCE [LARGE SCALE GENOMIC DNA]</scope>
    <source>
        <strain evidence="7 8">RSSK-12</strain>
    </source>
</reference>